<dbReference type="SUPFAM" id="SSF53474">
    <property type="entry name" value="alpha/beta-Hydrolases"/>
    <property type="match status" value="1"/>
</dbReference>
<dbReference type="Pfam" id="PF12146">
    <property type="entry name" value="Hydrolase_4"/>
    <property type="match status" value="1"/>
</dbReference>
<name>A0ABT6R4V2_9BACL</name>
<dbReference type="InterPro" id="IPR022742">
    <property type="entry name" value="Hydrolase_4"/>
</dbReference>
<evidence type="ECO:0000313" key="2">
    <source>
        <dbReference type="EMBL" id="MDI3235301.1"/>
    </source>
</evidence>
<sequence length="323" mass="36486">MIDVTIDHTHWIASDGYTTTMHLLEATAPKGVVIVFHGMMEHGARYQEFAEFLYAHHYHTIIPDLRCFGTRAEQLDSLGHLEPNEGFDQLVQDAEELVYDIKDRYPDLPIFVFGHSFGSLISRRLGQTLGHELAGVIASGPPTDSGLLGTLSKKIVQRLMEQTSSRHPAEGMSKLIFGRYNLRFFPALSPNAWLSSDPQSVLRYDEDMLSGQTVTLGFFYELLAATKAVNSLAYLYQHPRHLPLLLTAGEDDPVAFDGKGIHTLFDAYNRVRVEGVQLTIYRGLRHELFHEFERIRVFADIAGWLNKQVGSRHPSSVRKQGHQ</sequence>
<protein>
    <submittedName>
        <fullName evidence="2">Alpha/beta hydrolase</fullName>
    </submittedName>
</protein>
<dbReference type="GO" id="GO:0016787">
    <property type="term" value="F:hydrolase activity"/>
    <property type="evidence" value="ECO:0007669"/>
    <property type="project" value="UniProtKB-KW"/>
</dbReference>
<comment type="caution">
    <text evidence="2">The sequence shown here is derived from an EMBL/GenBank/DDBJ whole genome shotgun (WGS) entry which is preliminary data.</text>
</comment>
<evidence type="ECO:0000313" key="3">
    <source>
        <dbReference type="Proteomes" id="UP001243286"/>
    </source>
</evidence>
<organism evidence="2 3">
    <name type="scientific">Exiguobacterium antarcticum</name>
    <dbReference type="NCBI Taxonomy" id="132920"/>
    <lineage>
        <taxon>Bacteria</taxon>
        <taxon>Bacillati</taxon>
        <taxon>Bacillota</taxon>
        <taxon>Bacilli</taxon>
        <taxon>Bacillales</taxon>
        <taxon>Bacillales Family XII. Incertae Sedis</taxon>
        <taxon>Exiguobacterium</taxon>
    </lineage>
</organism>
<dbReference type="InterPro" id="IPR051044">
    <property type="entry name" value="MAG_DAG_Lipase"/>
</dbReference>
<dbReference type="EMBL" id="JASBQV010000013">
    <property type="protein sequence ID" value="MDI3235301.1"/>
    <property type="molecule type" value="Genomic_DNA"/>
</dbReference>
<accession>A0ABT6R4V2</accession>
<dbReference type="Proteomes" id="UP001243286">
    <property type="component" value="Unassembled WGS sequence"/>
</dbReference>
<dbReference type="RefSeq" id="WP_041256317.1">
    <property type="nucleotide sequence ID" value="NZ_JASBQV010000013.1"/>
</dbReference>
<dbReference type="InterPro" id="IPR029058">
    <property type="entry name" value="AB_hydrolase_fold"/>
</dbReference>
<dbReference type="Gene3D" id="3.40.50.1820">
    <property type="entry name" value="alpha/beta hydrolase"/>
    <property type="match status" value="1"/>
</dbReference>
<feature type="domain" description="Serine aminopeptidase S33" evidence="1">
    <location>
        <begin position="28"/>
        <end position="291"/>
    </location>
</feature>
<reference evidence="2 3" key="1">
    <citation type="submission" date="2023-04" db="EMBL/GenBank/DDBJ databases">
        <title>Antarctic isolates genomes.</title>
        <authorList>
            <person name="Dimov S.G."/>
        </authorList>
    </citation>
    <scope>NUCLEOTIDE SEQUENCE [LARGE SCALE GENOMIC DNA]</scope>
    <source>
        <strain evidence="2 3">AL19</strain>
    </source>
</reference>
<keyword evidence="2" id="KW-0378">Hydrolase</keyword>
<keyword evidence="3" id="KW-1185">Reference proteome</keyword>
<dbReference type="PANTHER" id="PTHR11614">
    <property type="entry name" value="PHOSPHOLIPASE-RELATED"/>
    <property type="match status" value="1"/>
</dbReference>
<gene>
    <name evidence="2" type="ORF">QK289_09805</name>
</gene>
<evidence type="ECO:0000259" key="1">
    <source>
        <dbReference type="Pfam" id="PF12146"/>
    </source>
</evidence>
<proteinExistence type="predicted"/>